<sequence>MKNNDGVSVIKKDSKFSFLDNPFTRLDKNMMTAQGLRNLEAQFGQQTKLVLDIMIFIGTRYKSNFFGMLNFTLDDISKGIKTEKATLCKRFELPKGTKNYPEIDGVKLVSVLDYTLWMMKTRSWNYSSPVYDYVNDGVQKLQIKDVKLLESISYNFNRKNHEAKSYEIRINNNLPSILASNFWGMNHEDYFELGAKNNKSLHIQALHVNMSAKKQSAQNNDKDNPLLITTVDDLCDAALINMDQRPTDRKKVVTRLLDKLKTKTNLNFEYRYFSKTIHKEDYWVELKFDNALLNDSNEVTFLFILHKECLSFYLKNYNKDSKKVDTGQFQKWMSKEGIDTNEKIRIIKAAYKAVFTNKPQPTDDECIKFILEGAGRDTYIPQDDISISQQKPLVSNP</sequence>
<name>A0A318UAH4_9SPHI</name>
<comment type="caution">
    <text evidence="1">The sequence shown here is derived from an EMBL/GenBank/DDBJ whole genome shotgun (WGS) entry which is preliminary data.</text>
</comment>
<dbReference type="EMBL" id="QKLU01000012">
    <property type="protein sequence ID" value="PYF68457.1"/>
    <property type="molecule type" value="Genomic_DNA"/>
</dbReference>
<keyword evidence="2" id="KW-1185">Reference proteome</keyword>
<protein>
    <submittedName>
        <fullName evidence="1">Uncharacterized protein</fullName>
    </submittedName>
</protein>
<dbReference type="AlphaFoldDB" id="A0A318UAH4"/>
<evidence type="ECO:0000313" key="1">
    <source>
        <dbReference type="EMBL" id="PYF68457.1"/>
    </source>
</evidence>
<gene>
    <name evidence="1" type="ORF">B0O44_11244</name>
</gene>
<dbReference type="Proteomes" id="UP000248198">
    <property type="component" value="Unassembled WGS sequence"/>
</dbReference>
<organism evidence="1 2">
    <name type="scientific">Pedobacter nutrimenti</name>
    <dbReference type="NCBI Taxonomy" id="1241337"/>
    <lineage>
        <taxon>Bacteria</taxon>
        <taxon>Pseudomonadati</taxon>
        <taxon>Bacteroidota</taxon>
        <taxon>Sphingobacteriia</taxon>
        <taxon>Sphingobacteriales</taxon>
        <taxon>Sphingobacteriaceae</taxon>
        <taxon>Pedobacter</taxon>
    </lineage>
</organism>
<evidence type="ECO:0000313" key="2">
    <source>
        <dbReference type="Proteomes" id="UP000248198"/>
    </source>
</evidence>
<proteinExistence type="predicted"/>
<accession>A0A318UAH4</accession>
<dbReference type="RefSeq" id="WP_110834714.1">
    <property type="nucleotide sequence ID" value="NZ_QKLU01000012.1"/>
</dbReference>
<reference evidence="1 2" key="1">
    <citation type="submission" date="2018-06" db="EMBL/GenBank/DDBJ databases">
        <title>Genomic Encyclopedia of Archaeal and Bacterial Type Strains, Phase II (KMG-II): from individual species to whole genera.</title>
        <authorList>
            <person name="Goeker M."/>
        </authorList>
    </citation>
    <scope>NUCLEOTIDE SEQUENCE [LARGE SCALE GENOMIC DNA]</scope>
    <source>
        <strain evidence="1 2">DSM 27372</strain>
    </source>
</reference>